<proteinExistence type="predicted"/>
<dbReference type="GeneID" id="136823985"/>
<accession>A0A7M5UNN9</accession>
<dbReference type="Proteomes" id="UP000594262">
    <property type="component" value="Unplaced"/>
</dbReference>
<reference evidence="2" key="1">
    <citation type="submission" date="2021-01" db="UniProtKB">
        <authorList>
            <consortium name="EnsemblMetazoa"/>
        </authorList>
    </citation>
    <scope>IDENTIFICATION</scope>
</reference>
<name>A0A7M5UNN9_9CNID</name>
<dbReference type="EnsemblMetazoa" id="CLYHEMT002060.1">
    <property type="protein sequence ID" value="CLYHEMP002060.1"/>
    <property type="gene ID" value="CLYHEMG002060"/>
</dbReference>
<evidence type="ECO:0000313" key="3">
    <source>
        <dbReference type="Proteomes" id="UP000594262"/>
    </source>
</evidence>
<organism evidence="2 3">
    <name type="scientific">Clytia hemisphaerica</name>
    <dbReference type="NCBI Taxonomy" id="252671"/>
    <lineage>
        <taxon>Eukaryota</taxon>
        <taxon>Metazoa</taxon>
        <taxon>Cnidaria</taxon>
        <taxon>Hydrozoa</taxon>
        <taxon>Hydroidolina</taxon>
        <taxon>Leptothecata</taxon>
        <taxon>Obeliida</taxon>
        <taxon>Clytiidae</taxon>
        <taxon>Clytia</taxon>
    </lineage>
</organism>
<feature type="compositionally biased region" description="Basic and acidic residues" evidence="1">
    <location>
        <begin position="77"/>
        <end position="108"/>
    </location>
</feature>
<sequence>MDTSNNEELDAFVDKLLQIELLTGIGRELIRKKVINILRERRKYVKQKFNEMEEIGESENQLENAPSFLYLEREGEMTFHQEASGHHQEASGHHHKVEMHSESDHEYDGDNSNNSDGPLKKRFKNFPSDNKT</sequence>
<evidence type="ECO:0000313" key="2">
    <source>
        <dbReference type="EnsemblMetazoa" id="CLYHEMP002060.1"/>
    </source>
</evidence>
<evidence type="ECO:0000256" key="1">
    <source>
        <dbReference type="SAM" id="MobiDB-lite"/>
    </source>
</evidence>
<dbReference type="AlphaFoldDB" id="A0A7M5UNN9"/>
<feature type="region of interest" description="Disordered" evidence="1">
    <location>
        <begin position="77"/>
        <end position="132"/>
    </location>
</feature>
<keyword evidence="3" id="KW-1185">Reference proteome</keyword>
<protein>
    <submittedName>
        <fullName evidence="2">Uncharacterized protein</fullName>
    </submittedName>
</protein>
<dbReference type="RefSeq" id="XP_066936243.1">
    <property type="nucleotide sequence ID" value="XM_067080142.1"/>
</dbReference>